<evidence type="ECO:0000259" key="16">
    <source>
        <dbReference type="PROSITE" id="PS51371"/>
    </source>
</evidence>
<evidence type="ECO:0000313" key="17">
    <source>
        <dbReference type="EMBL" id="MCV2873711.1"/>
    </source>
</evidence>
<evidence type="ECO:0000256" key="8">
    <source>
        <dbReference type="ARBA" id="ARBA00022801"/>
    </source>
</evidence>
<evidence type="ECO:0000256" key="11">
    <source>
        <dbReference type="ARBA" id="ARBA00023049"/>
    </source>
</evidence>
<comment type="subcellular location">
    <subcellularLocation>
        <location evidence="1 14">Cell membrane</location>
        <topology evidence="1 14">Multi-pass membrane protein</topology>
    </subcellularLocation>
</comment>
<evidence type="ECO:0000313" key="18">
    <source>
        <dbReference type="Proteomes" id="UP001652564"/>
    </source>
</evidence>
<feature type="transmembrane region" description="Helical" evidence="14">
    <location>
        <begin position="143"/>
        <end position="164"/>
    </location>
</feature>
<dbReference type="SUPFAM" id="SSF54631">
    <property type="entry name" value="CBS-domain pair"/>
    <property type="match status" value="1"/>
</dbReference>
<keyword evidence="8 14" id="KW-0378">Hydrolase</keyword>
<dbReference type="InterPro" id="IPR000644">
    <property type="entry name" value="CBS_dom"/>
</dbReference>
<dbReference type="PROSITE" id="PS51371">
    <property type="entry name" value="CBS"/>
    <property type="match status" value="1"/>
</dbReference>
<evidence type="ECO:0000256" key="4">
    <source>
        <dbReference type="ARBA" id="ARBA00022670"/>
    </source>
</evidence>
<name>A0ABT2ZRC7_9RHOB</name>
<keyword evidence="7" id="KW-0677">Repeat</keyword>
<keyword evidence="9 14" id="KW-0862">Zinc</keyword>
<feature type="domain" description="CBS" evidence="16">
    <location>
        <begin position="253"/>
        <end position="310"/>
    </location>
</feature>
<feature type="transmembrane region" description="Helical" evidence="14">
    <location>
        <begin position="196"/>
        <end position="229"/>
    </location>
</feature>
<accession>A0ABT2ZRC7</accession>
<evidence type="ECO:0000256" key="13">
    <source>
        <dbReference type="ARBA" id="ARBA00023136"/>
    </source>
</evidence>
<evidence type="ECO:0000256" key="10">
    <source>
        <dbReference type="ARBA" id="ARBA00022989"/>
    </source>
</evidence>
<feature type="transmembrane region" description="Helical" evidence="14">
    <location>
        <begin position="20"/>
        <end position="38"/>
    </location>
</feature>
<proteinExistence type="inferred from homology"/>
<feature type="transmembrane region" description="Helical" evidence="14">
    <location>
        <begin position="50"/>
        <end position="67"/>
    </location>
</feature>
<organism evidence="17 18">
    <name type="scientific">Albidovulum litorale</name>
    <dbReference type="NCBI Taxonomy" id="2984134"/>
    <lineage>
        <taxon>Bacteria</taxon>
        <taxon>Pseudomonadati</taxon>
        <taxon>Pseudomonadota</taxon>
        <taxon>Alphaproteobacteria</taxon>
        <taxon>Rhodobacterales</taxon>
        <taxon>Paracoccaceae</taxon>
        <taxon>Albidovulum</taxon>
    </lineage>
</organism>
<dbReference type="Pfam" id="PF02163">
    <property type="entry name" value="Peptidase_M50"/>
    <property type="match status" value="2"/>
</dbReference>
<evidence type="ECO:0000256" key="2">
    <source>
        <dbReference type="ARBA" id="ARBA00007931"/>
    </source>
</evidence>
<dbReference type="GO" id="GO:0006508">
    <property type="term" value="P:proteolysis"/>
    <property type="evidence" value="ECO:0007669"/>
    <property type="project" value="UniProtKB-KW"/>
</dbReference>
<reference evidence="17 18" key="1">
    <citation type="submission" date="2022-10" db="EMBL/GenBank/DDBJ databases">
        <title>Defluviimonas sp. nov., isolated from ocean surface sediments.</title>
        <authorList>
            <person name="He W."/>
            <person name="Wang L."/>
            <person name="Zhang D.-F."/>
        </authorList>
    </citation>
    <scope>NUCLEOTIDE SEQUENCE [LARGE SCALE GENOMIC DNA]</scope>
    <source>
        <strain evidence="17 18">WL0050</strain>
    </source>
</reference>
<keyword evidence="6 14" id="KW-0479">Metal-binding</keyword>
<evidence type="ECO:0000256" key="15">
    <source>
        <dbReference type="PROSITE-ProRule" id="PRU00703"/>
    </source>
</evidence>
<protein>
    <recommendedName>
        <fullName evidence="14">Zinc metalloprotease</fullName>
    </recommendedName>
</protein>
<keyword evidence="18" id="KW-1185">Reference proteome</keyword>
<keyword evidence="4 14" id="KW-0645">Protease</keyword>
<gene>
    <name evidence="17" type="ORF">OEZ71_15535</name>
</gene>
<comment type="similarity">
    <text evidence="2 14">Belongs to the peptidase M50B family.</text>
</comment>
<dbReference type="GO" id="GO:0008233">
    <property type="term" value="F:peptidase activity"/>
    <property type="evidence" value="ECO:0007669"/>
    <property type="project" value="UniProtKB-KW"/>
</dbReference>
<evidence type="ECO:0000256" key="7">
    <source>
        <dbReference type="ARBA" id="ARBA00022737"/>
    </source>
</evidence>
<evidence type="ECO:0000256" key="5">
    <source>
        <dbReference type="ARBA" id="ARBA00022692"/>
    </source>
</evidence>
<dbReference type="PIRSF" id="PIRSF006404">
    <property type="entry name" value="UCP006404_Pept_M50_CBS"/>
    <property type="match status" value="1"/>
</dbReference>
<evidence type="ECO:0000256" key="9">
    <source>
        <dbReference type="ARBA" id="ARBA00022833"/>
    </source>
</evidence>
<keyword evidence="11 14" id="KW-0482">Metalloprotease</keyword>
<keyword evidence="10 14" id="KW-1133">Transmembrane helix</keyword>
<evidence type="ECO:0000256" key="6">
    <source>
        <dbReference type="ARBA" id="ARBA00022723"/>
    </source>
</evidence>
<evidence type="ECO:0000256" key="3">
    <source>
        <dbReference type="ARBA" id="ARBA00022475"/>
    </source>
</evidence>
<dbReference type="CDD" id="cd06164">
    <property type="entry name" value="S2P-M50_SpoIVFB_CBS"/>
    <property type="match status" value="1"/>
</dbReference>
<feature type="transmembrane region" description="Helical" evidence="14">
    <location>
        <begin position="79"/>
        <end position="97"/>
    </location>
</feature>
<keyword evidence="13 14" id="KW-0472">Membrane</keyword>
<dbReference type="InterPro" id="IPR046342">
    <property type="entry name" value="CBS_dom_sf"/>
</dbReference>
<dbReference type="Gene3D" id="3.10.580.10">
    <property type="entry name" value="CBS-domain"/>
    <property type="match status" value="1"/>
</dbReference>
<dbReference type="EMBL" id="JAOWKZ010000004">
    <property type="protein sequence ID" value="MCV2873711.1"/>
    <property type="molecule type" value="Genomic_DNA"/>
</dbReference>
<feature type="transmembrane region" description="Helical" evidence="14">
    <location>
        <begin position="109"/>
        <end position="131"/>
    </location>
</feature>
<dbReference type="RefSeq" id="WP_263740947.1">
    <property type="nucleotide sequence ID" value="NZ_JAOWKZ010000004.1"/>
</dbReference>
<evidence type="ECO:0000256" key="12">
    <source>
        <dbReference type="ARBA" id="ARBA00023122"/>
    </source>
</evidence>
<comment type="cofactor">
    <cofactor evidence="14">
        <name>Zn(2+)</name>
        <dbReference type="ChEBI" id="CHEBI:29105"/>
    </cofactor>
    <text evidence="14">Binds 1 zinc ion per subunit.</text>
</comment>
<keyword evidence="3 14" id="KW-1003">Cell membrane</keyword>
<dbReference type="PANTHER" id="PTHR39188">
    <property type="entry name" value="MEMBRANE-ASSOCIATED ZINC METALLOPROTEASE M50B"/>
    <property type="match status" value="1"/>
</dbReference>
<dbReference type="InterPro" id="IPR008915">
    <property type="entry name" value="Peptidase_M50"/>
</dbReference>
<evidence type="ECO:0000256" key="14">
    <source>
        <dbReference type="PIRNR" id="PIRNR006404"/>
    </source>
</evidence>
<dbReference type="InterPro" id="IPR016483">
    <property type="entry name" value="UCP006404_Pept_M50_CBS"/>
</dbReference>
<evidence type="ECO:0000256" key="1">
    <source>
        <dbReference type="ARBA" id="ARBA00004651"/>
    </source>
</evidence>
<dbReference type="Pfam" id="PF00571">
    <property type="entry name" value="CBS"/>
    <property type="match status" value="2"/>
</dbReference>
<keyword evidence="5 14" id="KW-0812">Transmembrane</keyword>
<comment type="caution">
    <text evidence="17">The sequence shown here is derived from an EMBL/GenBank/DDBJ whole genome shotgun (WGS) entry which is preliminary data.</text>
</comment>
<sequence>MFSRTVRLVEIFGFQVKVDASWFFIAFLVVWSLMSGYFPAQVPGLRTGDYLVLAIIAMVALFAGLILHELAHSLVARRFGLGIGGITLFIFGGVAELDEEPVDPRSEFWIAIAGPIMSFALAGLAYLALLLSKATGISEPLQAVLEYLALINFVLALFNLLPAFPLDGGRVLRAALWRWSGDLVKATRSATAASAILAYALIAFGFVSLFSGAVIGGFWQALIGLFLLTAARGTYQQLMVKTALRDKSVATMMSRSIHTATPDDTLGDVVNRIMLRHSVSFVPVTEGDHLLGYVDTALLQKIDRENWGDTHVGDIYVRSDPTNTITPDVATDALMTRIASGGRRKFLVAEGGRLLGVITLSDLMAYLAVLQELGPIRSTGTAGRRSGQLGPAD</sequence>
<keyword evidence="12 15" id="KW-0129">CBS domain</keyword>
<dbReference type="Proteomes" id="UP001652564">
    <property type="component" value="Unassembled WGS sequence"/>
</dbReference>
<dbReference type="PANTHER" id="PTHR39188:SF3">
    <property type="entry name" value="STAGE IV SPORULATION PROTEIN FB"/>
    <property type="match status" value="1"/>
</dbReference>